<evidence type="ECO:0000313" key="7">
    <source>
        <dbReference type="EMBL" id="KAF2866146.1"/>
    </source>
</evidence>
<dbReference type="PROSITE" id="PS00444">
    <property type="entry name" value="POLYPRENYL_SYNTHASE_2"/>
    <property type="match status" value="1"/>
</dbReference>
<dbReference type="Pfam" id="PF00348">
    <property type="entry name" value="polyprenyl_synt"/>
    <property type="match status" value="1"/>
</dbReference>
<dbReference type="InterPro" id="IPR008949">
    <property type="entry name" value="Isoprenoid_synthase_dom_sf"/>
</dbReference>
<dbReference type="GO" id="GO:0046165">
    <property type="term" value="P:alcohol biosynthetic process"/>
    <property type="evidence" value="ECO:0007669"/>
    <property type="project" value="UniProtKB-ARBA"/>
</dbReference>
<evidence type="ECO:0000256" key="4">
    <source>
        <dbReference type="ARBA" id="ARBA00022842"/>
    </source>
</evidence>
<dbReference type="EMBL" id="JAADJZ010000029">
    <property type="protein sequence ID" value="KAF2866146.1"/>
    <property type="molecule type" value="Genomic_DNA"/>
</dbReference>
<dbReference type="AlphaFoldDB" id="A0A7C8I0V5"/>
<comment type="caution">
    <text evidence="7">The sequence shown here is derived from an EMBL/GenBank/DDBJ whole genome shotgun (WGS) entry which is preliminary data.</text>
</comment>
<dbReference type="GO" id="GO:0043386">
    <property type="term" value="P:mycotoxin biosynthetic process"/>
    <property type="evidence" value="ECO:0007669"/>
    <property type="project" value="UniProtKB-ARBA"/>
</dbReference>
<organism evidence="7 8">
    <name type="scientific">Massariosphaeria phaeospora</name>
    <dbReference type="NCBI Taxonomy" id="100035"/>
    <lineage>
        <taxon>Eukaryota</taxon>
        <taxon>Fungi</taxon>
        <taxon>Dikarya</taxon>
        <taxon>Ascomycota</taxon>
        <taxon>Pezizomycotina</taxon>
        <taxon>Dothideomycetes</taxon>
        <taxon>Pleosporomycetidae</taxon>
        <taxon>Pleosporales</taxon>
        <taxon>Pleosporales incertae sedis</taxon>
        <taxon>Massariosphaeria</taxon>
    </lineage>
</organism>
<accession>A0A7C8I0V5</accession>
<evidence type="ECO:0000256" key="2">
    <source>
        <dbReference type="ARBA" id="ARBA00022679"/>
    </source>
</evidence>
<evidence type="ECO:0000256" key="1">
    <source>
        <dbReference type="ARBA" id="ARBA00012382"/>
    </source>
</evidence>
<name>A0A7C8I0V5_9PLEO</name>
<evidence type="ECO:0000313" key="8">
    <source>
        <dbReference type="Proteomes" id="UP000481861"/>
    </source>
</evidence>
<reference evidence="7 8" key="1">
    <citation type="submission" date="2020-01" db="EMBL/GenBank/DDBJ databases">
        <authorList>
            <consortium name="DOE Joint Genome Institute"/>
            <person name="Haridas S."/>
            <person name="Albert R."/>
            <person name="Binder M."/>
            <person name="Bloem J."/>
            <person name="Labutti K."/>
            <person name="Salamov A."/>
            <person name="Andreopoulos B."/>
            <person name="Baker S.E."/>
            <person name="Barry K."/>
            <person name="Bills G."/>
            <person name="Bluhm B.H."/>
            <person name="Cannon C."/>
            <person name="Castanera R."/>
            <person name="Culley D.E."/>
            <person name="Daum C."/>
            <person name="Ezra D."/>
            <person name="Gonzalez J.B."/>
            <person name="Henrissat B."/>
            <person name="Kuo A."/>
            <person name="Liang C."/>
            <person name="Lipzen A."/>
            <person name="Lutzoni F."/>
            <person name="Magnuson J."/>
            <person name="Mondo S."/>
            <person name="Nolan M."/>
            <person name="Ohm R."/>
            <person name="Pangilinan J."/>
            <person name="Park H.-J.H."/>
            <person name="Ramirez L."/>
            <person name="Alfaro M."/>
            <person name="Sun H."/>
            <person name="Tritt A."/>
            <person name="Yoshinaga Y."/>
            <person name="Zwiers L.-H.L."/>
            <person name="Turgeon B.G."/>
            <person name="Goodwin S.B."/>
            <person name="Spatafora J.W."/>
            <person name="Crous P.W."/>
            <person name="Grigoriev I.V."/>
        </authorList>
    </citation>
    <scope>NUCLEOTIDE SEQUENCE [LARGE SCALE GENOMIC DNA]</scope>
    <source>
        <strain evidence="7 8">CBS 611.86</strain>
    </source>
</reference>
<dbReference type="OrthoDB" id="6921389at2759"/>
<evidence type="ECO:0000256" key="3">
    <source>
        <dbReference type="ARBA" id="ARBA00022723"/>
    </source>
</evidence>
<sequence length="423" mass="46738">MAPLLDESFHAETWSHHQETCSTTALPNDLTGDGVSGVKRSQSMASVHADVVTYNDSATSDSSGTTANTERKDTPMSSEGEITGSNGKADAGKAQSAHLALQEVLGDGTCDAEVSLLTQTVPALEDDVILEPFRYLSSLPGKGVRDLAINALNCWLEVPEEMTGVIKMATNMLHSSSLMLDDLEDRSPLRRGKPSTHTIYGPASTINSATFLYINVINVLGKLNNSQAITVYTEEMRSLFIGQSYDIHWTESLKCPSVTDYLRMIDGKTGGLFRFFARLLIAMSPHQHHHTSSLDHLCALLGRYFQIRDDYQNLASSDYTAQKGFCEDLDEGKYSLPLIYTVNNTSDMMLLSGLLQCRRFGGGLTFEQKVLMLEHIKASGSLDYTLHVLHTLYVEIDTEIGKLERHFGKDNMQLRRLLAMLKV</sequence>
<keyword evidence="2 5" id="KW-0808">Transferase</keyword>
<dbReference type="PROSITE" id="PS00723">
    <property type="entry name" value="POLYPRENYL_SYNTHASE_1"/>
    <property type="match status" value="1"/>
</dbReference>
<dbReference type="GO" id="GO:0004311">
    <property type="term" value="F:geranylgeranyl diphosphate synthase activity"/>
    <property type="evidence" value="ECO:0007669"/>
    <property type="project" value="UniProtKB-EC"/>
</dbReference>
<keyword evidence="3" id="KW-0479">Metal-binding</keyword>
<evidence type="ECO:0000256" key="5">
    <source>
        <dbReference type="RuleBase" id="RU004466"/>
    </source>
</evidence>
<evidence type="ECO:0000256" key="6">
    <source>
        <dbReference type="SAM" id="MobiDB-lite"/>
    </source>
</evidence>
<dbReference type="InterPro" id="IPR000092">
    <property type="entry name" value="Polyprenyl_synt"/>
</dbReference>
<dbReference type="GO" id="GO:0008299">
    <property type="term" value="P:isoprenoid biosynthetic process"/>
    <property type="evidence" value="ECO:0007669"/>
    <property type="project" value="InterPro"/>
</dbReference>
<keyword evidence="4" id="KW-0460">Magnesium</keyword>
<feature type="compositionally biased region" description="Low complexity" evidence="6">
    <location>
        <begin position="56"/>
        <end position="68"/>
    </location>
</feature>
<proteinExistence type="inferred from homology"/>
<dbReference type="InterPro" id="IPR033749">
    <property type="entry name" value="Polyprenyl_synt_CS"/>
</dbReference>
<keyword evidence="8" id="KW-1185">Reference proteome</keyword>
<dbReference type="Proteomes" id="UP000481861">
    <property type="component" value="Unassembled WGS sequence"/>
</dbReference>
<dbReference type="SUPFAM" id="SSF48576">
    <property type="entry name" value="Terpenoid synthases"/>
    <property type="match status" value="1"/>
</dbReference>
<feature type="region of interest" description="Disordered" evidence="6">
    <location>
        <begin position="56"/>
        <end position="90"/>
    </location>
</feature>
<dbReference type="EC" id="2.5.1.29" evidence="1"/>
<dbReference type="PANTHER" id="PTHR12001:SF72">
    <property type="entry name" value="THIJ_PFPI FAMILY PROTEIN (AFU_ORTHOLOGUE AFUA_3G01210)-RELATED"/>
    <property type="match status" value="1"/>
</dbReference>
<dbReference type="SFLD" id="SFLDS00005">
    <property type="entry name" value="Isoprenoid_Synthase_Type_I"/>
    <property type="match status" value="1"/>
</dbReference>
<dbReference type="Gene3D" id="1.10.600.10">
    <property type="entry name" value="Farnesyl Diphosphate Synthase"/>
    <property type="match status" value="1"/>
</dbReference>
<protein>
    <recommendedName>
        <fullName evidence="1">geranylgeranyl diphosphate synthase</fullName>
        <ecNumber evidence="1">2.5.1.29</ecNumber>
    </recommendedName>
</protein>
<gene>
    <name evidence="7" type="ORF">BDV95DRAFT_612015</name>
</gene>
<comment type="similarity">
    <text evidence="5">Belongs to the FPP/GGPP synthase family.</text>
</comment>
<dbReference type="GO" id="GO:0046872">
    <property type="term" value="F:metal ion binding"/>
    <property type="evidence" value="ECO:0007669"/>
    <property type="project" value="UniProtKB-KW"/>
</dbReference>
<dbReference type="PANTHER" id="PTHR12001">
    <property type="entry name" value="GERANYLGERANYL PYROPHOSPHATE SYNTHASE"/>
    <property type="match status" value="1"/>
</dbReference>